<name>A0A5Q0UFY3_9ARCH</name>
<dbReference type="AlphaFoldDB" id="A0A5Q0UFY3"/>
<evidence type="ECO:0000313" key="2">
    <source>
        <dbReference type="EMBL" id="QGA80518.1"/>
    </source>
</evidence>
<organism evidence="2 3">
    <name type="scientific">Candidatus Nanohalobium constans</name>
    <dbReference type="NCBI Taxonomy" id="2565781"/>
    <lineage>
        <taxon>Archaea</taxon>
        <taxon>Candidatus Nanohalarchaeota</taxon>
        <taxon>Candidatus Nanohalobia</taxon>
        <taxon>Candidatus Nanohalobiales</taxon>
        <taxon>Candidatus Nanohalobiaceae</taxon>
        <taxon>Candidatus Nanohalobium</taxon>
    </lineage>
</organism>
<keyword evidence="1" id="KW-0472">Membrane</keyword>
<protein>
    <submittedName>
        <fullName evidence="2">Membrane-bound metal-dependent hydrolase</fullName>
    </submittedName>
</protein>
<proteinExistence type="predicted"/>
<keyword evidence="1" id="KW-1133">Transmembrane helix</keyword>
<dbReference type="Proteomes" id="UP000377803">
    <property type="component" value="Chromosome"/>
</dbReference>
<feature type="transmembrane region" description="Helical" evidence="1">
    <location>
        <begin position="141"/>
        <end position="161"/>
    </location>
</feature>
<evidence type="ECO:0000313" key="3">
    <source>
        <dbReference type="Proteomes" id="UP000377803"/>
    </source>
</evidence>
<dbReference type="InterPro" id="IPR007404">
    <property type="entry name" value="YdjM-like"/>
</dbReference>
<dbReference type="OrthoDB" id="137427at2157"/>
<gene>
    <name evidence="2" type="ORF">LC1Nh_0625</name>
</gene>
<evidence type="ECO:0000256" key="1">
    <source>
        <dbReference type="SAM" id="Phobius"/>
    </source>
</evidence>
<dbReference type="KEGG" id="ncon:LC1Nh_0625"/>
<dbReference type="Pfam" id="PF04307">
    <property type="entry name" value="YdjM"/>
    <property type="match status" value="1"/>
</dbReference>
<dbReference type="GO" id="GO:0016787">
    <property type="term" value="F:hydrolase activity"/>
    <property type="evidence" value="ECO:0007669"/>
    <property type="project" value="UniProtKB-KW"/>
</dbReference>
<feature type="transmembrane region" description="Helical" evidence="1">
    <location>
        <begin position="219"/>
        <end position="240"/>
    </location>
</feature>
<feature type="transmembrane region" description="Helical" evidence="1">
    <location>
        <begin position="196"/>
        <end position="213"/>
    </location>
</feature>
<dbReference type="RefSeq" id="WP_153550257.1">
    <property type="nucleotide sequence ID" value="NZ_CP040089.1"/>
</dbReference>
<sequence length="250" mass="27440">MLGRQHLMLSVASVSVVLAPFLLRAELLVFTLFFGVAIGSLIPDVDAPDAAVFHRDVRGLSGDFGSAVNNLVGPVLPVFGYSTKYLIYKPVVKLLEFLTSEDYCFEEKHRTFSHSVLGVFTMTVLTGVYLVPVLLSLELLAPFYLLAFLSAYMIGAFLHMLEDSCTKTGIAWNSPFSETRIKGQISTGKDVRKPRIFLYWLGMLTGATFYLGVIDKRFLSLPAVAAISVTGLGVSWLVFLKLVAKAEITS</sequence>
<reference evidence="3" key="1">
    <citation type="submission" date="2019-05" db="EMBL/GenBank/DDBJ databases">
        <title>Candidatus Nanohalobium constans, a novel model system to study the DPANN nano-sized archaea: genomic and physiological characterization of a nanoarchaeon co-cultured with its chitinotrophic host.</title>
        <authorList>
            <person name="La Cono V."/>
            <person name="Arcadi E."/>
            <person name="Crisafi F."/>
            <person name="Denaro R."/>
            <person name="La Spada G."/>
            <person name="Messina E."/>
            <person name="Smedile F."/>
            <person name="Toshchakov S.V."/>
            <person name="Shevchenko M.A."/>
            <person name="Golyshin P.N."/>
            <person name="Golyshina O.V."/>
            <person name="Ferrer M."/>
            <person name="Rohde M."/>
            <person name="Mushegian A."/>
            <person name="Sorokin D.Y."/>
            <person name="Giuliano L."/>
            <person name="Yakimov M.M."/>
        </authorList>
    </citation>
    <scope>NUCLEOTIDE SEQUENCE [LARGE SCALE GENOMIC DNA]</scope>
    <source>
        <strain evidence="3">LC1Nh</strain>
    </source>
</reference>
<accession>A0A5Q0UFY3</accession>
<keyword evidence="3" id="KW-1185">Reference proteome</keyword>
<keyword evidence="1" id="KW-0812">Transmembrane</keyword>
<keyword evidence="2" id="KW-0378">Hydrolase</keyword>
<dbReference type="EMBL" id="CP040089">
    <property type="protein sequence ID" value="QGA80518.1"/>
    <property type="molecule type" value="Genomic_DNA"/>
</dbReference>
<feature type="transmembrane region" description="Helical" evidence="1">
    <location>
        <begin position="116"/>
        <end position="135"/>
    </location>
</feature>
<dbReference type="GeneID" id="42365010"/>